<reference evidence="2 3" key="1">
    <citation type="journal article" date="2016" name="Nat. Commun.">
        <title>Thousands of microbial genomes shed light on interconnected biogeochemical processes in an aquifer system.</title>
        <authorList>
            <person name="Anantharaman K."/>
            <person name="Brown C.T."/>
            <person name="Hug L.A."/>
            <person name="Sharon I."/>
            <person name="Castelle C.J."/>
            <person name="Probst A.J."/>
            <person name="Thomas B.C."/>
            <person name="Singh A."/>
            <person name="Wilkins M.J."/>
            <person name="Karaoz U."/>
            <person name="Brodie E.L."/>
            <person name="Williams K.H."/>
            <person name="Hubbard S.S."/>
            <person name="Banfield J.F."/>
        </authorList>
    </citation>
    <scope>NUCLEOTIDE SEQUENCE [LARGE SCALE GENOMIC DNA]</scope>
</reference>
<evidence type="ECO:0000313" key="2">
    <source>
        <dbReference type="EMBL" id="OGZ39573.1"/>
    </source>
</evidence>
<evidence type="ECO:0000313" key="3">
    <source>
        <dbReference type="Proteomes" id="UP000177126"/>
    </source>
</evidence>
<dbReference type="GO" id="GO:0016757">
    <property type="term" value="F:glycosyltransferase activity"/>
    <property type="evidence" value="ECO:0007669"/>
    <property type="project" value="InterPro"/>
</dbReference>
<dbReference type="Pfam" id="PF00534">
    <property type="entry name" value="Glycos_transf_1"/>
    <property type="match status" value="1"/>
</dbReference>
<dbReference type="SUPFAM" id="SSF53756">
    <property type="entry name" value="UDP-Glycosyltransferase/glycogen phosphorylase"/>
    <property type="match status" value="1"/>
</dbReference>
<dbReference type="InterPro" id="IPR050194">
    <property type="entry name" value="Glycosyltransferase_grp1"/>
</dbReference>
<gene>
    <name evidence="2" type="ORF">A3B04_00720</name>
</gene>
<dbReference type="PANTHER" id="PTHR45947">
    <property type="entry name" value="SULFOQUINOVOSYL TRANSFERASE SQD2"/>
    <property type="match status" value="1"/>
</dbReference>
<dbReference type="Proteomes" id="UP000177126">
    <property type="component" value="Unassembled WGS sequence"/>
</dbReference>
<dbReference type="EMBL" id="MHNF01000052">
    <property type="protein sequence ID" value="OGZ39573.1"/>
    <property type="molecule type" value="Genomic_DNA"/>
</dbReference>
<dbReference type="CDD" id="cd03801">
    <property type="entry name" value="GT4_PimA-like"/>
    <property type="match status" value="1"/>
</dbReference>
<organism evidence="2 3">
    <name type="scientific">Candidatus Portnoybacteria bacterium RIFCSPLOWO2_02_FULL_39_11</name>
    <dbReference type="NCBI Taxonomy" id="1802001"/>
    <lineage>
        <taxon>Bacteria</taxon>
        <taxon>Candidatus Portnoyibacteriota</taxon>
    </lineage>
</organism>
<dbReference type="AlphaFoldDB" id="A0A1G2FNF8"/>
<feature type="domain" description="Glycosyl transferase family 1" evidence="1">
    <location>
        <begin position="211"/>
        <end position="368"/>
    </location>
</feature>
<dbReference type="InterPro" id="IPR001296">
    <property type="entry name" value="Glyco_trans_1"/>
</dbReference>
<name>A0A1G2FNF8_9BACT</name>
<accession>A0A1G2FNF8</accession>
<sequence length="407" mass="47129">MKIFFVTPKLNFITAGGTTDEYDLTYRTLLNMGHDVAVVTAFSKANNIPFELPYKVYEERIPSKRQLGIQKGLFKIFRKYSDKADIFFVDGQVGLYAAGMYRVFGGQVPVVAYFNRELFAWPANISTLFPMAPKGRIFKKIKQKIRFFVERYLMIPFTDGIDLVAFTSPFLEESYKNFGMKTTGKSMLLGDAFDFRGLMKKYNISEDTYIKRNKTKGPYTIFYSSRMAPGKGFDLLLTAFSRLKNKDNFRLVLGGTGPEEQYIKDMVKDLKLESYVEMPGWMTKEDLYKRQTEQVDIFVQARWRRDMTSMSLQTAMLFGLPSVLPGGGGLQWVARDSAIYFEDNNVDDLARQIEQLGDNRELRARLSKHCYVRMDHPEMNHISRITELRERMEKLAADNHTNNEEKK</sequence>
<dbReference type="PANTHER" id="PTHR45947:SF3">
    <property type="entry name" value="SULFOQUINOVOSYL TRANSFERASE SQD2"/>
    <property type="match status" value="1"/>
</dbReference>
<proteinExistence type="predicted"/>
<comment type="caution">
    <text evidence="2">The sequence shown here is derived from an EMBL/GenBank/DDBJ whole genome shotgun (WGS) entry which is preliminary data.</text>
</comment>
<dbReference type="Gene3D" id="3.40.50.2000">
    <property type="entry name" value="Glycogen Phosphorylase B"/>
    <property type="match status" value="2"/>
</dbReference>
<protein>
    <recommendedName>
        <fullName evidence="1">Glycosyl transferase family 1 domain-containing protein</fullName>
    </recommendedName>
</protein>
<evidence type="ECO:0000259" key="1">
    <source>
        <dbReference type="Pfam" id="PF00534"/>
    </source>
</evidence>